<organism evidence="1 2">
    <name type="scientific">Gordonia liuliyuniae</name>
    <dbReference type="NCBI Taxonomy" id="2911517"/>
    <lineage>
        <taxon>Bacteria</taxon>
        <taxon>Bacillati</taxon>
        <taxon>Actinomycetota</taxon>
        <taxon>Actinomycetes</taxon>
        <taxon>Mycobacteriales</taxon>
        <taxon>Gordoniaceae</taxon>
        <taxon>Gordonia</taxon>
    </lineage>
</organism>
<comment type="caution">
    <text evidence="1">The sequence shown here is derived from an EMBL/GenBank/DDBJ whole genome shotgun (WGS) entry which is preliminary data.</text>
</comment>
<evidence type="ECO:0000313" key="1">
    <source>
        <dbReference type="EMBL" id="MCF8588397.1"/>
    </source>
</evidence>
<dbReference type="Proteomes" id="UP001200110">
    <property type="component" value="Unassembled WGS sequence"/>
</dbReference>
<reference evidence="1 2" key="1">
    <citation type="submission" date="2022-01" db="EMBL/GenBank/DDBJ databases">
        <authorList>
            <person name="Huang Y."/>
        </authorList>
    </citation>
    <scope>NUCLEOTIDE SEQUENCE [LARGE SCALE GENOMIC DNA]</scope>
    <source>
        <strain evidence="1 2">HY366</strain>
    </source>
</reference>
<dbReference type="EMBL" id="JAKKOR010000005">
    <property type="protein sequence ID" value="MCF8588397.1"/>
    <property type="molecule type" value="Genomic_DNA"/>
</dbReference>
<proteinExistence type="predicted"/>
<protein>
    <submittedName>
        <fullName evidence="1">Transposase</fullName>
    </submittedName>
</protein>
<accession>A0ABS9IS56</accession>
<name>A0ABS9IS56_9ACTN</name>
<keyword evidence="2" id="KW-1185">Reference proteome</keyword>
<evidence type="ECO:0000313" key="2">
    <source>
        <dbReference type="Proteomes" id="UP001200110"/>
    </source>
</evidence>
<dbReference type="RefSeq" id="WP_236997607.1">
    <property type="nucleotide sequence ID" value="NZ_JAKKOR010000005.1"/>
</dbReference>
<sequence length="96" mass="10312">MDVDWSHRGEYMRAKHGITVAWANEALADPDALVEVPDPASKSGVSDRTTGWSTGAGDLVVVITTNEEDGTTYGLNGWLANSTARRKYDNQKGSTA</sequence>
<gene>
    <name evidence="1" type="ORF">L5G33_07950</name>
</gene>